<sequence length="204" mass="23274">MRSLEADRVAYYWFKAFHIVGVVVWFAGLFYLVRLFIYHVEANDKPEPARSILQEQYGLMEKRLLNIITTPGMLVTVSMAIALLITQPDYLQQGWMHAKLAFVAVLLGYHHYCVRLLKKLQAGTCQWTGQQLRALNEAPTLLLVLIVMLVIFKNQFPTSASVWLMVGLVVTMLATIQLYARKRRLDRERQEAAATSLEAASTQS</sequence>
<keyword evidence="8 14" id="KW-0479">Metal-binding</keyword>
<keyword evidence="5 14" id="KW-1003">Cell membrane</keyword>
<keyword evidence="11 14" id="KW-0408">Iron</keyword>
<dbReference type="EC" id="1.3.99.-" evidence="14"/>
<dbReference type="EMBL" id="CP030139">
    <property type="protein sequence ID" value="AZB73093.2"/>
    <property type="molecule type" value="Genomic_DNA"/>
</dbReference>
<comment type="catalytic activity">
    <reaction evidence="13 14">
        <text>protoporphyrinogen IX + 3 A = protoporphyrin IX + 3 AH2</text>
        <dbReference type="Rhea" id="RHEA:62000"/>
        <dbReference type="ChEBI" id="CHEBI:13193"/>
        <dbReference type="ChEBI" id="CHEBI:17499"/>
        <dbReference type="ChEBI" id="CHEBI:57306"/>
        <dbReference type="ChEBI" id="CHEBI:57307"/>
    </reaction>
</comment>
<evidence type="ECO:0000256" key="9">
    <source>
        <dbReference type="ARBA" id="ARBA00022989"/>
    </source>
</evidence>
<evidence type="ECO:0000256" key="2">
    <source>
        <dbReference type="ARBA" id="ARBA00005073"/>
    </source>
</evidence>
<dbReference type="AlphaFoldDB" id="A0AAN1QPE5"/>
<comment type="pathway">
    <text evidence="2 14">Porphyrin-containing compound metabolism; protoporphyrin-IX biosynthesis; protoporphyrin-IX from protoporphyrinogen-IX: step 1/1.</text>
</comment>
<dbReference type="Pfam" id="PF03653">
    <property type="entry name" value="UPF0093"/>
    <property type="match status" value="1"/>
</dbReference>
<keyword evidence="12 14" id="KW-0472">Membrane</keyword>
<organism evidence="15 16">
    <name type="scientific">Synechococcus elongatus PCC 11801</name>
    <dbReference type="NCBI Taxonomy" id="2219813"/>
    <lineage>
        <taxon>Bacteria</taxon>
        <taxon>Bacillati</taxon>
        <taxon>Cyanobacteriota</taxon>
        <taxon>Cyanophyceae</taxon>
        <taxon>Synechococcales</taxon>
        <taxon>Synechococcaceae</taxon>
        <taxon>Synechococcus</taxon>
    </lineage>
</organism>
<keyword evidence="9 14" id="KW-1133">Transmembrane helix</keyword>
<evidence type="ECO:0000256" key="10">
    <source>
        <dbReference type="ARBA" id="ARBA00023002"/>
    </source>
</evidence>
<gene>
    <name evidence="15" type="primary">hemJ</name>
    <name evidence="15" type="ORF">DOP62_10530</name>
</gene>
<evidence type="ECO:0000256" key="12">
    <source>
        <dbReference type="ARBA" id="ARBA00023136"/>
    </source>
</evidence>
<evidence type="ECO:0000256" key="14">
    <source>
        <dbReference type="HAMAP-Rule" id="MF_02239"/>
    </source>
</evidence>
<dbReference type="GO" id="GO:0070818">
    <property type="term" value="F:protoporphyrinogen oxidase activity"/>
    <property type="evidence" value="ECO:0007669"/>
    <property type="project" value="UniProtKB-UniRule"/>
</dbReference>
<feature type="binding site" description="axial binding residue" evidence="14">
    <location>
        <position position="18"/>
    </location>
    <ligand>
        <name>heme</name>
        <dbReference type="ChEBI" id="CHEBI:30413"/>
    </ligand>
    <ligandPart>
        <name>Fe</name>
        <dbReference type="ChEBI" id="CHEBI:18248"/>
    </ligandPart>
</feature>
<evidence type="ECO:0000256" key="5">
    <source>
        <dbReference type="ARBA" id="ARBA00022475"/>
    </source>
</evidence>
<proteinExistence type="inferred from homology"/>
<feature type="transmembrane region" description="Helical" evidence="14">
    <location>
        <begin position="64"/>
        <end position="85"/>
    </location>
</feature>
<comment type="cofactor">
    <cofactor evidence="14">
        <name>heme b</name>
        <dbReference type="ChEBI" id="CHEBI:60344"/>
    </cofactor>
    <text evidence="14">Binds 1 heme b (iron(II)-protoporphyrin IX) group per subunit.</text>
</comment>
<feature type="binding site" description="axial binding residue" evidence="14">
    <location>
        <position position="99"/>
    </location>
    <ligand>
        <name>heme</name>
        <dbReference type="ChEBI" id="CHEBI:30413"/>
    </ligand>
    <ligandPart>
        <name>Fe</name>
        <dbReference type="ChEBI" id="CHEBI:18248"/>
    </ligandPart>
</feature>
<accession>A0AAN1QPE5</accession>
<feature type="transmembrane region" description="Helical" evidence="14">
    <location>
        <begin position="97"/>
        <end position="117"/>
    </location>
</feature>
<keyword evidence="6 14" id="KW-0349">Heme</keyword>
<protein>
    <recommendedName>
        <fullName evidence="4 14">Protoporphyrinogen IX oxidase</fullName>
        <shortName evidence="14">PPO</shortName>
        <ecNumber evidence="14">1.3.99.-</ecNumber>
    </recommendedName>
</protein>
<dbReference type="PANTHER" id="PTHR40255:SF1">
    <property type="entry name" value="PROTOPORPHYRINOGEN IX OXIDASE"/>
    <property type="match status" value="1"/>
</dbReference>
<evidence type="ECO:0000256" key="8">
    <source>
        <dbReference type="ARBA" id="ARBA00022723"/>
    </source>
</evidence>
<evidence type="ECO:0000256" key="13">
    <source>
        <dbReference type="ARBA" id="ARBA00048390"/>
    </source>
</evidence>
<comment type="subunit">
    <text evidence="14">Homodimer.</text>
</comment>
<comment type="similarity">
    <text evidence="3 14">Belongs to the HemJ family.</text>
</comment>
<evidence type="ECO:0000256" key="3">
    <source>
        <dbReference type="ARBA" id="ARBA00006501"/>
    </source>
</evidence>
<dbReference type="HAMAP" id="MF_02239">
    <property type="entry name" value="HemJ"/>
    <property type="match status" value="1"/>
</dbReference>
<feature type="transmembrane region" description="Helical" evidence="14">
    <location>
        <begin position="162"/>
        <end position="180"/>
    </location>
</feature>
<comment type="function">
    <text evidence="14">Catalyzes the oxidation of protoporphyrinogen IX to protoporphyrin IX.</text>
</comment>
<dbReference type="GO" id="GO:0005886">
    <property type="term" value="C:plasma membrane"/>
    <property type="evidence" value="ECO:0007669"/>
    <property type="project" value="UniProtKB-SubCell"/>
</dbReference>
<evidence type="ECO:0000313" key="16">
    <source>
        <dbReference type="Proteomes" id="UP000267249"/>
    </source>
</evidence>
<feature type="transmembrane region" description="Helical" evidence="14">
    <location>
        <begin position="138"/>
        <end position="156"/>
    </location>
</feature>
<name>A0AAN1QPE5_SYNEL</name>
<evidence type="ECO:0000313" key="15">
    <source>
        <dbReference type="EMBL" id="AZB73093.2"/>
    </source>
</evidence>
<dbReference type="GO" id="GO:0006782">
    <property type="term" value="P:protoporphyrinogen IX biosynthetic process"/>
    <property type="evidence" value="ECO:0007669"/>
    <property type="project" value="UniProtKB-UniRule"/>
</dbReference>
<feature type="transmembrane region" description="Helical" evidence="14">
    <location>
        <begin position="12"/>
        <end position="33"/>
    </location>
</feature>
<evidence type="ECO:0000256" key="4">
    <source>
        <dbReference type="ARBA" id="ARBA00017504"/>
    </source>
</evidence>
<dbReference type="InterPro" id="IPR005265">
    <property type="entry name" value="HemJ-like"/>
</dbReference>
<evidence type="ECO:0000256" key="7">
    <source>
        <dbReference type="ARBA" id="ARBA00022692"/>
    </source>
</evidence>
<dbReference type="RefSeq" id="WP_338438618.1">
    <property type="nucleotide sequence ID" value="NZ_CP030139.2"/>
</dbReference>
<evidence type="ECO:0000256" key="6">
    <source>
        <dbReference type="ARBA" id="ARBA00022617"/>
    </source>
</evidence>
<dbReference type="GO" id="GO:0046872">
    <property type="term" value="F:metal ion binding"/>
    <property type="evidence" value="ECO:0007669"/>
    <property type="project" value="UniProtKB-KW"/>
</dbReference>
<keyword evidence="10 14" id="KW-0560">Oxidoreductase</keyword>
<dbReference type="NCBIfam" id="TIGR00701">
    <property type="entry name" value="protoporphyrinogen oxidase HemJ"/>
    <property type="match status" value="1"/>
</dbReference>
<dbReference type="Proteomes" id="UP000267249">
    <property type="component" value="Chromosome"/>
</dbReference>
<evidence type="ECO:0000256" key="11">
    <source>
        <dbReference type="ARBA" id="ARBA00023004"/>
    </source>
</evidence>
<evidence type="ECO:0000256" key="1">
    <source>
        <dbReference type="ARBA" id="ARBA00004651"/>
    </source>
</evidence>
<keyword evidence="7 14" id="KW-0812">Transmembrane</keyword>
<dbReference type="PANTHER" id="PTHR40255">
    <property type="entry name" value="UPF0093 MEMBRANE PROTEIN SLR1790"/>
    <property type="match status" value="1"/>
</dbReference>
<reference evidence="15 16" key="1">
    <citation type="journal article" date="2018" name="Sci. Rep.">
        <title>Genome Features and Biochemical Characteristics of a Robust, Fast Growing and Naturally Transformable Cyanobacterium Synechococcus elongatus PCC 11801 Isolated from India.</title>
        <authorList>
            <person name="Jaiswal D."/>
            <person name="Sengupta A."/>
            <person name="Sohoni S."/>
            <person name="Sengupta S."/>
            <person name="Phadnavis A.G."/>
            <person name="Pakrasi H.B."/>
            <person name="Wangikar P.P."/>
        </authorList>
    </citation>
    <scope>NUCLEOTIDE SEQUENCE [LARGE SCALE GENOMIC DNA]</scope>
    <source>
        <strain evidence="15 16">PCC 11801</strain>
    </source>
</reference>
<comment type="subcellular location">
    <subcellularLocation>
        <location evidence="1 14">Cell membrane</location>
        <topology evidence="1 14">Multi-pass membrane protein</topology>
    </subcellularLocation>
</comment>